<evidence type="ECO:0000313" key="1">
    <source>
        <dbReference type="EMBL" id="KFC19060.1"/>
    </source>
</evidence>
<sequence>MSKSKIVKINSIDFDLVLKNRDTIYLATTDSRFIIKEGLNVGKKISELPSEIKQNLTKEIGWGYFYNLPSGWSIAFCEGKSCTENYPTENSKIKWIFKRKSN</sequence>
<keyword evidence="2" id="KW-1185">Reference proteome</keyword>
<organism evidence="1 2">
    <name type="scientific">Epilithonimonas lactis</name>
    <dbReference type="NCBI Taxonomy" id="421072"/>
    <lineage>
        <taxon>Bacteria</taxon>
        <taxon>Pseudomonadati</taxon>
        <taxon>Bacteroidota</taxon>
        <taxon>Flavobacteriia</taxon>
        <taxon>Flavobacteriales</taxon>
        <taxon>Weeksellaceae</taxon>
        <taxon>Chryseobacterium group</taxon>
        <taxon>Epilithonimonas</taxon>
    </lineage>
</organism>
<protein>
    <submittedName>
        <fullName evidence="1">Uncharacterized protein</fullName>
    </submittedName>
</protein>
<dbReference type="Proteomes" id="UP000028623">
    <property type="component" value="Unassembled WGS sequence"/>
</dbReference>
<gene>
    <name evidence="1" type="ORF">IO89_16220</name>
</gene>
<dbReference type="AlphaFoldDB" id="A0A085B9B5"/>
<reference evidence="1 2" key="1">
    <citation type="submission" date="2014-07" db="EMBL/GenBank/DDBJ databases">
        <title>Epilithonimonas lactis LMG 22401 Genome.</title>
        <authorList>
            <person name="Pipes S.E."/>
            <person name="Stropko S.J."/>
        </authorList>
    </citation>
    <scope>NUCLEOTIDE SEQUENCE [LARGE SCALE GENOMIC DNA]</scope>
    <source>
        <strain evidence="1 2">LMG 24401</strain>
    </source>
</reference>
<name>A0A085B9B5_9FLAO</name>
<dbReference type="eggNOG" id="ENOG503389M">
    <property type="taxonomic scope" value="Bacteria"/>
</dbReference>
<accession>A0A085B9B5</accession>
<evidence type="ECO:0000313" key="2">
    <source>
        <dbReference type="Proteomes" id="UP000028623"/>
    </source>
</evidence>
<dbReference type="EMBL" id="JPLY01000005">
    <property type="protein sequence ID" value="KFC19060.1"/>
    <property type="molecule type" value="Genomic_DNA"/>
</dbReference>
<proteinExistence type="predicted"/>
<dbReference type="STRING" id="421072.SAMN04488097_3449"/>
<comment type="caution">
    <text evidence="1">The sequence shown here is derived from an EMBL/GenBank/DDBJ whole genome shotgun (WGS) entry which is preliminary data.</text>
</comment>